<evidence type="ECO:0000256" key="4">
    <source>
        <dbReference type="PIRSR" id="PIRSR000193-1"/>
    </source>
</evidence>
<dbReference type="InterPro" id="IPR008927">
    <property type="entry name" value="6-PGluconate_DH-like_C_sf"/>
</dbReference>
<feature type="domain" description="Pyrroline-5-carboxylate reductase dimerisation" evidence="6">
    <location>
        <begin position="185"/>
        <end position="289"/>
    </location>
</feature>
<dbReference type="PANTHER" id="PTHR11645:SF0">
    <property type="entry name" value="PYRROLINE-5-CARBOXYLATE REDUCTASE 3"/>
    <property type="match status" value="1"/>
</dbReference>
<keyword evidence="3" id="KW-0560">Oxidoreductase</keyword>
<evidence type="ECO:0000256" key="3">
    <source>
        <dbReference type="ARBA" id="ARBA00023002"/>
    </source>
</evidence>
<dbReference type="EMBL" id="FJUY01000002">
    <property type="protein sequence ID" value="CZT15893.1"/>
    <property type="molecule type" value="Genomic_DNA"/>
</dbReference>
<organism evidence="7 8">
    <name type="scientific">Ramularia collo-cygni</name>
    <dbReference type="NCBI Taxonomy" id="112498"/>
    <lineage>
        <taxon>Eukaryota</taxon>
        <taxon>Fungi</taxon>
        <taxon>Dikarya</taxon>
        <taxon>Ascomycota</taxon>
        <taxon>Pezizomycotina</taxon>
        <taxon>Dothideomycetes</taxon>
        <taxon>Dothideomycetidae</taxon>
        <taxon>Mycosphaerellales</taxon>
        <taxon>Mycosphaerellaceae</taxon>
        <taxon>Ramularia</taxon>
    </lineage>
</organism>
<dbReference type="AlphaFoldDB" id="A0A2D3V6F5"/>
<dbReference type="RefSeq" id="XP_023622787.1">
    <property type="nucleotide sequence ID" value="XM_023767019.1"/>
</dbReference>
<dbReference type="PANTHER" id="PTHR11645">
    <property type="entry name" value="PYRROLINE-5-CARBOXYLATE REDUCTASE"/>
    <property type="match status" value="1"/>
</dbReference>
<keyword evidence="2 4" id="KW-0521">NADP</keyword>
<evidence type="ECO:0000313" key="8">
    <source>
        <dbReference type="Proteomes" id="UP000225277"/>
    </source>
</evidence>
<dbReference type="InterPro" id="IPR028939">
    <property type="entry name" value="P5C_Rdtase_cat_N"/>
</dbReference>
<dbReference type="Gene3D" id="3.40.50.720">
    <property type="entry name" value="NAD(P)-binding Rossmann-like Domain"/>
    <property type="match status" value="1"/>
</dbReference>
<dbReference type="SUPFAM" id="SSF48179">
    <property type="entry name" value="6-phosphogluconate dehydrogenase C-terminal domain-like"/>
    <property type="match status" value="1"/>
</dbReference>
<proteinExistence type="inferred from homology"/>
<dbReference type="GO" id="GO:0004735">
    <property type="term" value="F:pyrroline-5-carboxylate reductase activity"/>
    <property type="evidence" value="ECO:0007669"/>
    <property type="project" value="InterPro"/>
</dbReference>
<dbReference type="SUPFAM" id="SSF51735">
    <property type="entry name" value="NAD(P)-binding Rossmann-fold domains"/>
    <property type="match status" value="1"/>
</dbReference>
<dbReference type="InterPro" id="IPR036291">
    <property type="entry name" value="NAD(P)-bd_dom_sf"/>
</dbReference>
<dbReference type="GeneID" id="35596962"/>
<evidence type="ECO:0000256" key="1">
    <source>
        <dbReference type="ARBA" id="ARBA00005525"/>
    </source>
</evidence>
<sequence length="292" mass="30219">MAEHTPRLAIIGCGFMGSAILQGLLQHDATDEPSNKLQYTAHVHSSASMELLKQTFSAHSSAITFTHGDSQLTEAVSSADIVLLGFVPGDLDTVLSTDNFASHLRGKIIISMLAGISTSQLLAKLVSATPGSRQDQFDIARTIPTLGAKIGESVTLIAETPTPSAAIPTVAAVFKRIGSVHHVPEKSMDTATAINAAVHALAIVAVDSAVDASVADGMPRAAALALTAQCLQSCSALMTTNKGGMTPESVKSAMSTPAGITLNSIVHLDAHVRPGIASTVRNAVKYTKSMND</sequence>
<name>A0A2D3V6F5_9PEZI</name>
<dbReference type="Pfam" id="PF14748">
    <property type="entry name" value="P5CR_dimer"/>
    <property type="match status" value="1"/>
</dbReference>
<dbReference type="PIRSF" id="PIRSF000193">
    <property type="entry name" value="Pyrrol-5-carb_rd"/>
    <property type="match status" value="1"/>
</dbReference>
<dbReference type="OrthoDB" id="10263291at2759"/>
<evidence type="ECO:0000313" key="7">
    <source>
        <dbReference type="EMBL" id="CZT15893.1"/>
    </source>
</evidence>
<reference evidence="7 8" key="1">
    <citation type="submission" date="2016-03" db="EMBL/GenBank/DDBJ databases">
        <authorList>
            <person name="Ploux O."/>
        </authorList>
    </citation>
    <scope>NUCLEOTIDE SEQUENCE [LARGE SCALE GENOMIC DNA]</scope>
    <source>
        <strain evidence="7 8">URUG2</strain>
    </source>
</reference>
<keyword evidence="8" id="KW-1185">Reference proteome</keyword>
<accession>A0A2D3V6F5</accession>
<evidence type="ECO:0000256" key="2">
    <source>
        <dbReference type="ARBA" id="ARBA00022857"/>
    </source>
</evidence>
<protein>
    <recommendedName>
        <fullName evidence="9">Pyrroline-5-carboxylate reductase</fullName>
    </recommendedName>
</protein>
<dbReference type="HAMAP" id="MF_01925">
    <property type="entry name" value="P5C_reductase"/>
    <property type="match status" value="1"/>
</dbReference>
<dbReference type="Proteomes" id="UP000225277">
    <property type="component" value="Unassembled WGS sequence"/>
</dbReference>
<dbReference type="STRING" id="112498.A0A2D3V6F5"/>
<dbReference type="GO" id="GO:0055129">
    <property type="term" value="P:L-proline biosynthetic process"/>
    <property type="evidence" value="ECO:0007669"/>
    <property type="project" value="TreeGrafter"/>
</dbReference>
<dbReference type="InterPro" id="IPR029036">
    <property type="entry name" value="P5CR_dimer"/>
</dbReference>
<dbReference type="Gene3D" id="1.10.3730.10">
    <property type="entry name" value="ProC C-terminal domain-like"/>
    <property type="match status" value="1"/>
</dbReference>
<evidence type="ECO:0000259" key="5">
    <source>
        <dbReference type="Pfam" id="PF03807"/>
    </source>
</evidence>
<feature type="binding site" evidence="4">
    <location>
        <begin position="11"/>
        <end position="16"/>
    </location>
    <ligand>
        <name>NADP(+)</name>
        <dbReference type="ChEBI" id="CHEBI:58349"/>
    </ligand>
</feature>
<evidence type="ECO:0000259" key="6">
    <source>
        <dbReference type="Pfam" id="PF14748"/>
    </source>
</evidence>
<comment type="similarity">
    <text evidence="1">Belongs to the pyrroline-5-carboxylate reductase family.</text>
</comment>
<evidence type="ECO:0008006" key="9">
    <source>
        <dbReference type="Google" id="ProtNLM"/>
    </source>
</evidence>
<dbReference type="InterPro" id="IPR000304">
    <property type="entry name" value="Pyrroline-COOH_reductase"/>
</dbReference>
<gene>
    <name evidence="7" type="ORF">RCC_01732</name>
</gene>
<feature type="domain" description="Pyrroline-5-carboxylate reductase catalytic N-terminal" evidence="5">
    <location>
        <begin position="7"/>
        <end position="115"/>
    </location>
</feature>
<dbReference type="Pfam" id="PF03807">
    <property type="entry name" value="F420_oxidored"/>
    <property type="match status" value="1"/>
</dbReference>